<comment type="pathway">
    <text evidence="1">Carbohydrate degradation; glycolysis; D-glyceraldehyde 3-phosphate and glycerone phosphate from D-glucose: step 1/4.</text>
</comment>
<dbReference type="FunFam" id="3.30.420.40:FF:000805">
    <property type="entry name" value="Hexokinase-2"/>
    <property type="match status" value="1"/>
</dbReference>
<dbReference type="GO" id="GO:0008865">
    <property type="term" value="F:fructokinase activity"/>
    <property type="evidence" value="ECO:0007669"/>
    <property type="project" value="TreeGrafter"/>
</dbReference>
<evidence type="ECO:0000259" key="14">
    <source>
        <dbReference type="Pfam" id="PF03727"/>
    </source>
</evidence>
<dbReference type="Gene3D" id="3.40.367.20">
    <property type="match status" value="1"/>
</dbReference>
<comment type="catalytic activity">
    <reaction evidence="11">
        <text>D-glucose + ATP = D-glucose 6-phosphate + ADP + H(+)</text>
        <dbReference type="Rhea" id="RHEA:17825"/>
        <dbReference type="ChEBI" id="CHEBI:4167"/>
        <dbReference type="ChEBI" id="CHEBI:15378"/>
        <dbReference type="ChEBI" id="CHEBI:30616"/>
        <dbReference type="ChEBI" id="CHEBI:61548"/>
        <dbReference type="ChEBI" id="CHEBI:456216"/>
        <dbReference type="EC" id="2.7.1.1"/>
    </reaction>
    <physiologicalReaction direction="left-to-right" evidence="11">
        <dbReference type="Rhea" id="RHEA:17826"/>
    </physiologicalReaction>
</comment>
<comment type="similarity">
    <text evidence="3 12">Belongs to the hexokinase family.</text>
</comment>
<comment type="catalytic activity">
    <reaction evidence="9">
        <text>a D-hexose + ATP = a D-hexose 6-phosphate + ADP + H(+)</text>
        <dbReference type="Rhea" id="RHEA:22740"/>
        <dbReference type="ChEBI" id="CHEBI:4194"/>
        <dbReference type="ChEBI" id="CHEBI:15378"/>
        <dbReference type="ChEBI" id="CHEBI:30616"/>
        <dbReference type="ChEBI" id="CHEBI:229467"/>
        <dbReference type="ChEBI" id="CHEBI:456216"/>
        <dbReference type="EC" id="2.7.1.1"/>
    </reaction>
    <physiologicalReaction direction="left-to-right" evidence="9">
        <dbReference type="Rhea" id="RHEA:22741"/>
    </physiologicalReaction>
</comment>
<dbReference type="EC" id="2.7.1.-" evidence="12"/>
<dbReference type="GO" id="GO:0006096">
    <property type="term" value="P:glycolytic process"/>
    <property type="evidence" value="ECO:0007669"/>
    <property type="project" value="UniProtKB-UniPathway"/>
</dbReference>
<dbReference type="GO" id="GO:0005536">
    <property type="term" value="F:D-glucose binding"/>
    <property type="evidence" value="ECO:0007669"/>
    <property type="project" value="InterPro"/>
</dbReference>
<feature type="domain" description="Hexokinase C-terminal" evidence="14">
    <location>
        <begin position="248"/>
        <end position="488"/>
    </location>
</feature>
<evidence type="ECO:0000256" key="9">
    <source>
        <dbReference type="ARBA" id="ARBA00044613"/>
    </source>
</evidence>
<dbReference type="OrthoDB" id="419537at2759"/>
<organism evidence="15 16">
    <name type="scientific">Macrostomum lignano</name>
    <dbReference type="NCBI Taxonomy" id="282301"/>
    <lineage>
        <taxon>Eukaryota</taxon>
        <taxon>Metazoa</taxon>
        <taxon>Spiralia</taxon>
        <taxon>Lophotrochozoa</taxon>
        <taxon>Platyhelminthes</taxon>
        <taxon>Rhabditophora</taxon>
        <taxon>Macrostomorpha</taxon>
        <taxon>Macrostomida</taxon>
        <taxon>Macrostomidae</taxon>
        <taxon>Macrostomum</taxon>
    </lineage>
</organism>
<dbReference type="GO" id="GO:0005524">
    <property type="term" value="F:ATP binding"/>
    <property type="evidence" value="ECO:0007669"/>
    <property type="project" value="UniProtKB-UniRule"/>
</dbReference>
<dbReference type="UniPathway" id="UPA00242"/>
<evidence type="ECO:0000256" key="12">
    <source>
        <dbReference type="RuleBase" id="RU362007"/>
    </source>
</evidence>
<dbReference type="GO" id="GO:0001678">
    <property type="term" value="P:intracellular glucose homeostasis"/>
    <property type="evidence" value="ECO:0007669"/>
    <property type="project" value="InterPro"/>
</dbReference>
<dbReference type="PANTHER" id="PTHR19443">
    <property type="entry name" value="HEXOKINASE"/>
    <property type="match status" value="1"/>
</dbReference>
<dbReference type="Pfam" id="PF00349">
    <property type="entry name" value="Hexokinase_1"/>
    <property type="match status" value="1"/>
</dbReference>
<comment type="catalytic activity">
    <reaction evidence="10">
        <text>D-fructose + ATP = D-fructose 6-phosphate + ADP + H(+)</text>
        <dbReference type="Rhea" id="RHEA:16125"/>
        <dbReference type="ChEBI" id="CHEBI:15378"/>
        <dbReference type="ChEBI" id="CHEBI:30616"/>
        <dbReference type="ChEBI" id="CHEBI:37721"/>
        <dbReference type="ChEBI" id="CHEBI:61527"/>
        <dbReference type="ChEBI" id="CHEBI:456216"/>
        <dbReference type="EC" id="2.7.1.1"/>
    </reaction>
    <physiologicalReaction direction="left-to-right" evidence="10">
        <dbReference type="Rhea" id="RHEA:16126"/>
    </physiologicalReaction>
</comment>
<evidence type="ECO:0000256" key="2">
    <source>
        <dbReference type="ARBA" id="ARBA00005028"/>
    </source>
</evidence>
<evidence type="ECO:0000256" key="11">
    <source>
        <dbReference type="ARBA" id="ARBA00048160"/>
    </source>
</evidence>
<dbReference type="EMBL" id="NIVC01004270">
    <property type="protein sequence ID" value="PAA47989.1"/>
    <property type="molecule type" value="Genomic_DNA"/>
</dbReference>
<protein>
    <recommendedName>
        <fullName evidence="12">Phosphotransferase</fullName>
        <ecNumber evidence="12">2.7.1.-</ecNumber>
    </recommendedName>
</protein>
<gene>
    <name evidence="15" type="ORF">BOX15_Mlig022446g1</name>
</gene>
<feature type="domain" description="Hexokinase N-terminal" evidence="13">
    <location>
        <begin position="42"/>
        <end position="240"/>
    </location>
</feature>
<dbReference type="Pfam" id="PF03727">
    <property type="entry name" value="Hexokinase_2"/>
    <property type="match status" value="1"/>
</dbReference>
<dbReference type="STRING" id="282301.A0A267DHH7"/>
<dbReference type="CDD" id="cd24019">
    <property type="entry name" value="ASKHA_NBD_HK_meta"/>
    <property type="match status" value="1"/>
</dbReference>
<dbReference type="Proteomes" id="UP000215902">
    <property type="component" value="Unassembled WGS sequence"/>
</dbReference>
<dbReference type="InterPro" id="IPR022672">
    <property type="entry name" value="Hexokinase_N"/>
</dbReference>
<dbReference type="SUPFAM" id="SSF53067">
    <property type="entry name" value="Actin-like ATPase domain"/>
    <property type="match status" value="2"/>
</dbReference>
<keyword evidence="8 12" id="KW-0324">Glycolysis</keyword>
<evidence type="ECO:0000313" key="16">
    <source>
        <dbReference type="Proteomes" id="UP000215902"/>
    </source>
</evidence>
<keyword evidence="7 12" id="KW-0067">ATP-binding</keyword>
<evidence type="ECO:0000256" key="6">
    <source>
        <dbReference type="ARBA" id="ARBA00022777"/>
    </source>
</evidence>
<evidence type="ECO:0000256" key="4">
    <source>
        <dbReference type="ARBA" id="ARBA00022679"/>
    </source>
</evidence>
<keyword evidence="5 12" id="KW-0547">Nucleotide-binding</keyword>
<keyword evidence="6 12" id="KW-0418">Kinase</keyword>
<evidence type="ECO:0000256" key="3">
    <source>
        <dbReference type="ARBA" id="ARBA00009225"/>
    </source>
</evidence>
<keyword evidence="16" id="KW-1185">Reference proteome</keyword>
<dbReference type="GO" id="GO:0004340">
    <property type="term" value="F:glucokinase activity"/>
    <property type="evidence" value="ECO:0007669"/>
    <property type="project" value="TreeGrafter"/>
</dbReference>
<dbReference type="AlphaFoldDB" id="A0A267DHH7"/>
<sequence length="489" mass="52959">PCDLYILFNNQLEISALWKMRNYNGMEVLETHKKTPELPEKARSIIASLSLSTDDYKAIGDLMASSFEAGLKASGGPKPAVKMLCSYVTKLPAGSETGDYLALDLGGTNYRVLLVRLRGSDQEPEILEDVYAVPQELMLGDGAALFTFIAGTLRDFLQANQLSAGPDGERLKLGFTFSFPVEQHGLSSGSLIMWTKGFAAKGVVGHDVCKLLQEAIDKAALPIVCVALVNDTVGTLASCALEDPRCQIAAIVGTGSNAAYVERRSSMERYSDSLAGVSDGGPDGPVVVNTEWGNFGADGCLDRFQTDFDREIDKKSLNPGFQVFEKLISGMYLGEIVRLAIKSLVDDGIIFGGRMPESLVQPMTFLTKYLSEIERDPPKHYYSTDQLLTVDLGLKLVHPIEAVIVRSICEAVSTRSAFLVATGIASLLKRIKPSGHVTVGIDGSLFKFHPHFPERMTRKVQELCPDYEFTLKLSEDGSGKGAAAIAALV</sequence>
<proteinExistence type="inferred from homology"/>
<dbReference type="PROSITE" id="PS00378">
    <property type="entry name" value="HEXOKINASE_1"/>
    <property type="match status" value="1"/>
</dbReference>
<evidence type="ECO:0000256" key="10">
    <source>
        <dbReference type="ARBA" id="ARBA00047905"/>
    </source>
</evidence>
<dbReference type="InterPro" id="IPR022673">
    <property type="entry name" value="Hexokinase_C"/>
</dbReference>
<dbReference type="InterPro" id="IPR019807">
    <property type="entry name" value="Hexokinase_BS"/>
</dbReference>
<dbReference type="GO" id="GO:0006006">
    <property type="term" value="P:glucose metabolic process"/>
    <property type="evidence" value="ECO:0007669"/>
    <property type="project" value="TreeGrafter"/>
</dbReference>
<accession>A0A267DHH7</accession>
<evidence type="ECO:0000259" key="13">
    <source>
        <dbReference type="Pfam" id="PF00349"/>
    </source>
</evidence>
<name>A0A267DHH7_9PLAT</name>
<keyword evidence="4 12" id="KW-0808">Transferase</keyword>
<dbReference type="UniPathway" id="UPA00109">
    <property type="reaction ID" value="UER00180"/>
</dbReference>
<dbReference type="Gene3D" id="3.30.420.40">
    <property type="match status" value="1"/>
</dbReference>
<evidence type="ECO:0000256" key="7">
    <source>
        <dbReference type="ARBA" id="ARBA00022840"/>
    </source>
</evidence>
<evidence type="ECO:0000256" key="8">
    <source>
        <dbReference type="ARBA" id="ARBA00023152"/>
    </source>
</evidence>
<evidence type="ECO:0000256" key="5">
    <source>
        <dbReference type="ARBA" id="ARBA00022741"/>
    </source>
</evidence>
<dbReference type="PANTHER" id="PTHR19443:SF16">
    <property type="entry name" value="HEXOKINASE TYPE 1-RELATED"/>
    <property type="match status" value="1"/>
</dbReference>
<dbReference type="InterPro" id="IPR043129">
    <property type="entry name" value="ATPase_NBD"/>
</dbReference>
<reference evidence="15 16" key="1">
    <citation type="submission" date="2017-06" db="EMBL/GenBank/DDBJ databases">
        <title>A platform for efficient transgenesis in Macrostomum lignano, a flatworm model organism for stem cell research.</title>
        <authorList>
            <person name="Berezikov E."/>
        </authorList>
    </citation>
    <scope>NUCLEOTIDE SEQUENCE [LARGE SCALE GENOMIC DNA]</scope>
    <source>
        <strain evidence="15">DV1</strain>
        <tissue evidence="15">Whole organism</tissue>
    </source>
</reference>
<feature type="non-terminal residue" evidence="15">
    <location>
        <position position="1"/>
    </location>
</feature>
<dbReference type="InterPro" id="IPR001312">
    <property type="entry name" value="Hexokinase"/>
</dbReference>
<dbReference type="PRINTS" id="PR00475">
    <property type="entry name" value="HEXOKINASE"/>
</dbReference>
<comment type="pathway">
    <text evidence="2">Carbohydrate metabolism; hexose metabolism.</text>
</comment>
<evidence type="ECO:0000313" key="15">
    <source>
        <dbReference type="EMBL" id="PAA47989.1"/>
    </source>
</evidence>
<evidence type="ECO:0000256" key="1">
    <source>
        <dbReference type="ARBA" id="ARBA00004888"/>
    </source>
</evidence>
<dbReference type="GO" id="GO:0005829">
    <property type="term" value="C:cytosol"/>
    <property type="evidence" value="ECO:0007669"/>
    <property type="project" value="TreeGrafter"/>
</dbReference>
<dbReference type="FunFam" id="3.40.367.20:FF:000005">
    <property type="entry name" value="Phosphotransferase"/>
    <property type="match status" value="1"/>
</dbReference>
<dbReference type="PROSITE" id="PS51748">
    <property type="entry name" value="HEXOKINASE_2"/>
    <property type="match status" value="1"/>
</dbReference>
<dbReference type="GO" id="GO:0005739">
    <property type="term" value="C:mitochondrion"/>
    <property type="evidence" value="ECO:0007669"/>
    <property type="project" value="TreeGrafter"/>
</dbReference>
<comment type="caution">
    <text evidence="15">The sequence shown here is derived from an EMBL/GenBank/DDBJ whole genome shotgun (WGS) entry which is preliminary data.</text>
</comment>